<dbReference type="RefSeq" id="WP_079326617.1">
    <property type="nucleotide sequence ID" value="NZ_MXAP01000147.1"/>
</dbReference>
<protein>
    <recommendedName>
        <fullName evidence="1">HTH-like domain-containing protein</fullName>
    </recommendedName>
</protein>
<dbReference type="Proteomes" id="UP000190777">
    <property type="component" value="Unassembled WGS sequence"/>
</dbReference>
<evidence type="ECO:0000313" key="3">
    <source>
        <dbReference type="Proteomes" id="UP000190777"/>
    </source>
</evidence>
<comment type="caution">
    <text evidence="2">The sequence shown here is derived from an EMBL/GenBank/DDBJ whole genome shotgun (WGS) entry which is preliminary data.</text>
</comment>
<feature type="domain" description="HTH-like" evidence="1">
    <location>
        <begin position="2"/>
        <end position="52"/>
    </location>
</feature>
<name>A0ABX3NFK3_9GAMM</name>
<keyword evidence="3" id="KW-1185">Reference proteome</keyword>
<accession>A0ABX3NFK3</accession>
<dbReference type="InterPro" id="IPR025948">
    <property type="entry name" value="HTH-like_dom"/>
</dbReference>
<sequence length="76" mass="8937">MVYHKHKGRYGYLRICAELNQTLTGQGIIINHKKGQRLMQAMGLKANIRQQRHKPYSSYQGEHQDKIKENVLQRGF</sequence>
<evidence type="ECO:0000313" key="2">
    <source>
        <dbReference type="EMBL" id="OPH34133.1"/>
    </source>
</evidence>
<dbReference type="EMBL" id="MXAP01000147">
    <property type="protein sequence ID" value="OPH34133.1"/>
    <property type="molecule type" value="Genomic_DNA"/>
</dbReference>
<proteinExistence type="predicted"/>
<dbReference type="Pfam" id="PF13276">
    <property type="entry name" value="HTH_21"/>
    <property type="match status" value="1"/>
</dbReference>
<organism evidence="2 3">
    <name type="scientific">Moraxella equi</name>
    <dbReference type="NCBI Taxonomy" id="60442"/>
    <lineage>
        <taxon>Bacteria</taxon>
        <taxon>Pseudomonadati</taxon>
        <taxon>Pseudomonadota</taxon>
        <taxon>Gammaproteobacteria</taxon>
        <taxon>Moraxellales</taxon>
        <taxon>Moraxellaceae</taxon>
        <taxon>Moraxella</taxon>
    </lineage>
</organism>
<gene>
    <name evidence="2" type="ORF">B5J93_12180</name>
</gene>
<reference evidence="2 3" key="1">
    <citation type="submission" date="2017-03" db="EMBL/GenBank/DDBJ databases">
        <title>Draft genome sequence of Moraxella equi CCUG 4950T type strain.</title>
        <authorList>
            <person name="Salva-Serra F."/>
            <person name="Engstrom-Jakobsson H."/>
            <person name="Thorell K."/>
            <person name="Jaen-Luchoro D."/>
            <person name="Gonzales-Siles L."/>
            <person name="Karlsson R."/>
            <person name="Yazdan S."/>
            <person name="Boulund F."/>
            <person name="Johnning A."/>
            <person name="Engstrand L."/>
            <person name="Kristiansson E."/>
            <person name="Moore E."/>
        </authorList>
    </citation>
    <scope>NUCLEOTIDE SEQUENCE [LARGE SCALE GENOMIC DNA]</scope>
    <source>
        <strain evidence="2 3">CCUG 4950</strain>
    </source>
</reference>
<evidence type="ECO:0000259" key="1">
    <source>
        <dbReference type="Pfam" id="PF13276"/>
    </source>
</evidence>